<evidence type="ECO:0000256" key="1">
    <source>
        <dbReference type="SAM" id="SignalP"/>
    </source>
</evidence>
<evidence type="ECO:0000259" key="2">
    <source>
        <dbReference type="Pfam" id="PF13229"/>
    </source>
</evidence>
<keyword evidence="4" id="KW-1185">Reference proteome</keyword>
<feature type="chain" id="PRO_5046054260" evidence="1">
    <location>
        <begin position="27"/>
        <end position="718"/>
    </location>
</feature>
<dbReference type="Proteomes" id="UP001057877">
    <property type="component" value="Chromosome"/>
</dbReference>
<feature type="signal peptide" evidence="1">
    <location>
        <begin position="1"/>
        <end position="26"/>
    </location>
</feature>
<dbReference type="InterPro" id="IPR011050">
    <property type="entry name" value="Pectin_lyase_fold/virulence"/>
</dbReference>
<dbReference type="RefSeq" id="WP_258387573.1">
    <property type="nucleotide sequence ID" value="NZ_CP091430.1"/>
</dbReference>
<dbReference type="InterPro" id="IPR006626">
    <property type="entry name" value="PbH1"/>
</dbReference>
<feature type="domain" description="Right handed beta helix" evidence="2">
    <location>
        <begin position="323"/>
        <end position="440"/>
    </location>
</feature>
<sequence>MNRLWKWLLAGTLVLPIATSTSNAEAPVGISELNGAEAAVSAIASTSTYRKTYVVDLARWGITKDGTKAAETTRGINNALVWASSQGFTTTTLPTGTYLIDKNSRINMVSNMTFKLDDKTVIQKEKNGKERYETLYIGYGITNVKLQGGIYRGDKNTHDYSKKDNKYTAGTHESGYGIMTEGAENLSVEGIKAEYFTGDGMVIGGKGTLVKDIYASHFESGSFDAAGKRNVDKNSIRTKVPIPFTNPIFLNEQTFEVTNNINLPRTFDIYFYKSDNTFLTSIKNASVQKILQIPTGAAKFHLVFKKTVTAGTYVEVWNKTVSKNIVVKDSEFAFNRRQGITIGGGDQVQILNNVFHDMKGIAPQSGIDIEGGFGENGHRNTNIKIKDNEFYNNAAYDLILYDGWNAIVEGNHFASKGVIGLAVSPPFTGAVVRNNHFDGTRIVAYHDVTFIDNRMNDSYTFFEGPNVKIEKMTFTDSILAISSSTPFGVTATDITMYNNKKQESAVSVWKKPVRLSNVTIHGETKLNTIVGGVEDGSIFDNLQLLGHSGAGLPRGTYNNCVFESAQGNKRELVATSAGNYVFNGCKIKSDLTGLYLDNKASNFTVKDSTFEITGNSPAISVQAAKKVDLQNNSITANNLTQLTVPMIKLNDYWKRTERHDILAAAISGNQITTNIAAIGISTIYAGVGAPPYTVTNNSLKKAKLELKKNDVAAKNTLQ</sequence>
<gene>
    <name evidence="3" type="ORF">L1F29_06740</name>
</gene>
<reference evidence="3" key="1">
    <citation type="submission" date="2022-01" db="EMBL/GenBank/DDBJ databases">
        <title>Paenibacillus spongiae sp. nov., isolated from marine sponge.</title>
        <authorList>
            <person name="Li Z."/>
            <person name="Zhang M."/>
        </authorList>
    </citation>
    <scope>NUCLEOTIDE SEQUENCE</scope>
    <source>
        <strain evidence="3">PHS-Z3</strain>
    </source>
</reference>
<dbReference type="SMART" id="SM00710">
    <property type="entry name" value="PbH1"/>
    <property type="match status" value="9"/>
</dbReference>
<proteinExistence type="predicted"/>
<dbReference type="Gene3D" id="2.160.20.10">
    <property type="entry name" value="Single-stranded right-handed beta-helix, Pectin lyase-like"/>
    <property type="match status" value="3"/>
</dbReference>
<organism evidence="3 4">
    <name type="scientific">Paenibacillus spongiae</name>
    <dbReference type="NCBI Taxonomy" id="2909671"/>
    <lineage>
        <taxon>Bacteria</taxon>
        <taxon>Bacillati</taxon>
        <taxon>Bacillota</taxon>
        <taxon>Bacilli</taxon>
        <taxon>Bacillales</taxon>
        <taxon>Paenibacillaceae</taxon>
        <taxon>Paenibacillus</taxon>
    </lineage>
</organism>
<dbReference type="InterPro" id="IPR039448">
    <property type="entry name" value="Beta_helix"/>
</dbReference>
<evidence type="ECO:0000313" key="4">
    <source>
        <dbReference type="Proteomes" id="UP001057877"/>
    </source>
</evidence>
<keyword evidence="1" id="KW-0732">Signal</keyword>
<name>A0ABY5SC27_9BACL</name>
<accession>A0ABY5SC27</accession>
<dbReference type="EMBL" id="CP091430">
    <property type="protein sequence ID" value="UVI31511.1"/>
    <property type="molecule type" value="Genomic_DNA"/>
</dbReference>
<dbReference type="Pfam" id="PF13229">
    <property type="entry name" value="Beta_helix"/>
    <property type="match status" value="1"/>
</dbReference>
<dbReference type="SUPFAM" id="SSF51126">
    <property type="entry name" value="Pectin lyase-like"/>
    <property type="match status" value="2"/>
</dbReference>
<dbReference type="InterPro" id="IPR012334">
    <property type="entry name" value="Pectin_lyas_fold"/>
</dbReference>
<protein>
    <submittedName>
        <fullName evidence="3">Right-handed parallel beta-helix repeat-containing protein</fullName>
    </submittedName>
</protein>
<evidence type="ECO:0000313" key="3">
    <source>
        <dbReference type="EMBL" id="UVI31511.1"/>
    </source>
</evidence>